<proteinExistence type="predicted"/>
<dbReference type="EMBL" id="LT629692">
    <property type="protein sequence ID" value="SDG95476.1"/>
    <property type="molecule type" value="Genomic_DNA"/>
</dbReference>
<evidence type="ECO:0000256" key="1">
    <source>
        <dbReference type="SAM" id="MobiDB-lite"/>
    </source>
</evidence>
<organism evidence="2 3">
    <name type="scientific">Microbacterium pygmaeum</name>
    <dbReference type="NCBI Taxonomy" id="370764"/>
    <lineage>
        <taxon>Bacteria</taxon>
        <taxon>Bacillati</taxon>
        <taxon>Actinomycetota</taxon>
        <taxon>Actinomycetes</taxon>
        <taxon>Micrococcales</taxon>
        <taxon>Microbacteriaceae</taxon>
        <taxon>Microbacterium</taxon>
    </lineage>
</organism>
<feature type="region of interest" description="Disordered" evidence="1">
    <location>
        <begin position="1"/>
        <end position="34"/>
    </location>
</feature>
<name>A0A1G7YGK2_9MICO</name>
<feature type="compositionally biased region" description="Basic and acidic residues" evidence="1">
    <location>
        <begin position="17"/>
        <end position="34"/>
    </location>
</feature>
<keyword evidence="3" id="KW-1185">Reference proteome</keyword>
<evidence type="ECO:0000313" key="3">
    <source>
        <dbReference type="Proteomes" id="UP000199009"/>
    </source>
</evidence>
<dbReference type="Proteomes" id="UP000199009">
    <property type="component" value="Chromosome I"/>
</dbReference>
<evidence type="ECO:0000313" key="2">
    <source>
        <dbReference type="EMBL" id="SDG95476.1"/>
    </source>
</evidence>
<sequence length="105" mass="11975">MTRADKYPDQATAAMDRLQEEARQTDDARDEATFREERLVGEIDAAYEAGDHAKVEGLQALHQQAEVDIVNTTSDFEAVMDQIGDAQRFWYEEDDDDDDDDNDDD</sequence>
<dbReference type="AlphaFoldDB" id="A0A1G7YGK2"/>
<accession>A0A1G7YGK2</accession>
<reference evidence="2 3" key="1">
    <citation type="submission" date="2016-10" db="EMBL/GenBank/DDBJ databases">
        <authorList>
            <person name="de Groot N.N."/>
        </authorList>
    </citation>
    <scope>NUCLEOTIDE SEQUENCE [LARGE SCALE GENOMIC DNA]</scope>
    <source>
        <strain evidence="2 3">DSM 23142</strain>
    </source>
</reference>
<gene>
    <name evidence="2" type="ORF">SAMN04489810_1745</name>
</gene>
<dbReference type="OrthoDB" id="9862454at2"/>
<dbReference type="RefSeq" id="WP_157681828.1">
    <property type="nucleotide sequence ID" value="NZ_LT629692.1"/>
</dbReference>
<protein>
    <submittedName>
        <fullName evidence="2">Uncharacterized protein</fullName>
    </submittedName>
</protein>